<proteinExistence type="predicted"/>
<dbReference type="Proteomes" id="UP000035680">
    <property type="component" value="Unassembled WGS sequence"/>
</dbReference>
<keyword evidence="2" id="KW-1185">Reference proteome</keyword>
<dbReference type="AlphaFoldDB" id="A0A0K0FB34"/>
<evidence type="ECO:0000313" key="3">
    <source>
        <dbReference type="WBParaSite" id="SVE_0604000.1"/>
    </source>
</evidence>
<protein>
    <submittedName>
        <fullName evidence="3">Uncharacterized protein</fullName>
    </submittedName>
</protein>
<feature type="compositionally biased region" description="Gly residues" evidence="1">
    <location>
        <begin position="83"/>
        <end position="123"/>
    </location>
</feature>
<name>A0A0K0FB34_STRVS</name>
<feature type="compositionally biased region" description="Gly residues" evidence="1">
    <location>
        <begin position="45"/>
        <end position="58"/>
    </location>
</feature>
<feature type="compositionally biased region" description="Low complexity" evidence="1">
    <location>
        <begin position="124"/>
        <end position="136"/>
    </location>
</feature>
<sequence>MSYCHEYQTDRNNLKSIKKRSIQKNFANDIQETKRLKRQDASISGGFGNSGPNSGGFNGQNNLGGYNANNGGPFGPRTYSGRGYYGAGPYGGGQYGAGGHGNLGGNGQFSGPGRQNGYGGGPYGQRVGPYSNYRGQPRGRRRRRQRVTKTPGRRLANGILSFFIG</sequence>
<accession>A0A0K0FB34</accession>
<evidence type="ECO:0000313" key="2">
    <source>
        <dbReference type="Proteomes" id="UP000035680"/>
    </source>
</evidence>
<evidence type="ECO:0000256" key="1">
    <source>
        <dbReference type="SAM" id="MobiDB-lite"/>
    </source>
</evidence>
<organism evidence="2 3">
    <name type="scientific">Strongyloides venezuelensis</name>
    <name type="common">Threadworm</name>
    <dbReference type="NCBI Taxonomy" id="75913"/>
    <lineage>
        <taxon>Eukaryota</taxon>
        <taxon>Metazoa</taxon>
        <taxon>Ecdysozoa</taxon>
        <taxon>Nematoda</taxon>
        <taxon>Chromadorea</taxon>
        <taxon>Rhabditida</taxon>
        <taxon>Tylenchina</taxon>
        <taxon>Panagrolaimomorpha</taxon>
        <taxon>Strongyloidoidea</taxon>
        <taxon>Strongyloididae</taxon>
        <taxon>Strongyloides</taxon>
    </lineage>
</organism>
<dbReference type="WBParaSite" id="SVE_0604000.1">
    <property type="protein sequence ID" value="SVE_0604000.1"/>
    <property type="gene ID" value="SVE_0604000"/>
</dbReference>
<reference evidence="3" key="2">
    <citation type="submission" date="2015-08" db="UniProtKB">
        <authorList>
            <consortium name="WormBaseParasite"/>
        </authorList>
    </citation>
    <scope>IDENTIFICATION</scope>
</reference>
<feature type="compositionally biased region" description="Low complexity" evidence="1">
    <location>
        <begin position="59"/>
        <end position="71"/>
    </location>
</feature>
<reference evidence="2" key="1">
    <citation type="submission" date="2014-07" db="EMBL/GenBank/DDBJ databases">
        <authorList>
            <person name="Martin A.A"/>
            <person name="De Silva N."/>
        </authorList>
    </citation>
    <scope>NUCLEOTIDE SEQUENCE</scope>
</reference>
<feature type="region of interest" description="Disordered" evidence="1">
    <location>
        <begin position="34"/>
        <end position="152"/>
    </location>
</feature>
<feature type="compositionally biased region" description="Basic residues" evidence="1">
    <location>
        <begin position="137"/>
        <end position="147"/>
    </location>
</feature>